<dbReference type="Proteomes" id="UP001258945">
    <property type="component" value="Unassembled WGS sequence"/>
</dbReference>
<name>A0ABU3MJ15_9PROT</name>
<dbReference type="EMBL" id="JAVVDO010000041">
    <property type="protein sequence ID" value="MDT8332994.1"/>
    <property type="molecule type" value="Genomic_DNA"/>
</dbReference>
<evidence type="ECO:0000313" key="1">
    <source>
        <dbReference type="EMBL" id="MDT8332994.1"/>
    </source>
</evidence>
<protein>
    <submittedName>
        <fullName evidence="1">Uncharacterized protein</fullName>
    </submittedName>
</protein>
<organism evidence="1 2">
    <name type="scientific">Roseomonas gilardii</name>
    <dbReference type="NCBI Taxonomy" id="257708"/>
    <lineage>
        <taxon>Bacteria</taxon>
        <taxon>Pseudomonadati</taxon>
        <taxon>Pseudomonadota</taxon>
        <taxon>Alphaproteobacteria</taxon>
        <taxon>Acetobacterales</taxon>
        <taxon>Roseomonadaceae</taxon>
        <taxon>Roseomonas</taxon>
    </lineage>
</organism>
<reference evidence="1 2" key="1">
    <citation type="journal article" date="2019" name="Microb. Pathog.">
        <title>Comparison of VITEK 2, MALDI-TOF MS, 16S rRNA gene sequencing, and whole-genome sequencing for identification of Roseomonas mucosa.</title>
        <authorList>
            <person name="Rudolph W.W."/>
            <person name="Gunzer F."/>
            <person name="Trauth M."/>
            <person name="Bunk B."/>
            <person name="Bigge R."/>
            <person name="Schrottner P."/>
        </authorList>
    </citation>
    <scope>NUCLEOTIDE SEQUENCE [LARGE SCALE GENOMIC DNA]</scope>
    <source>
        <strain evidence="1 2">DSM 103800</strain>
    </source>
</reference>
<sequence>MPMQRGSNPPPLADALVGADRKLTPNWRVWLDMLGKRLLGSATITEAAGGETLAAGDVAVVEVTDPAIVAGAFAVASYVPLPADVSVSASVSSAGTVRVWFRNEGASPVTVPAGTLRIRLEAP</sequence>
<accession>A0ABU3MJ15</accession>
<comment type="caution">
    <text evidence="1">The sequence shown here is derived from an EMBL/GenBank/DDBJ whole genome shotgun (WGS) entry which is preliminary data.</text>
</comment>
<proteinExistence type="predicted"/>
<dbReference type="RefSeq" id="WP_314284014.1">
    <property type="nucleotide sequence ID" value="NZ_JAVVDO010000041.1"/>
</dbReference>
<keyword evidence="2" id="KW-1185">Reference proteome</keyword>
<gene>
    <name evidence="1" type="ORF">RQ831_18230</name>
</gene>
<evidence type="ECO:0000313" key="2">
    <source>
        <dbReference type="Proteomes" id="UP001258945"/>
    </source>
</evidence>